<organism evidence="1">
    <name type="scientific">Rhizophora mucronata</name>
    <name type="common">Asiatic mangrove</name>
    <dbReference type="NCBI Taxonomy" id="61149"/>
    <lineage>
        <taxon>Eukaryota</taxon>
        <taxon>Viridiplantae</taxon>
        <taxon>Streptophyta</taxon>
        <taxon>Embryophyta</taxon>
        <taxon>Tracheophyta</taxon>
        <taxon>Spermatophyta</taxon>
        <taxon>Magnoliopsida</taxon>
        <taxon>eudicotyledons</taxon>
        <taxon>Gunneridae</taxon>
        <taxon>Pentapetalae</taxon>
        <taxon>rosids</taxon>
        <taxon>fabids</taxon>
        <taxon>Malpighiales</taxon>
        <taxon>Rhizophoraceae</taxon>
        <taxon>Rhizophora</taxon>
    </lineage>
</organism>
<evidence type="ECO:0000313" key="1">
    <source>
        <dbReference type="EMBL" id="MBX55471.1"/>
    </source>
</evidence>
<proteinExistence type="predicted"/>
<sequence>MLLPLCWRRRLSNPLPRRRCHRSLRHSRRRSLQRLRLYRGKILCSHLDLSLEIRGDPPKSDGVAEDAVK</sequence>
<name>A0A2P2PLD0_RHIMU</name>
<reference evidence="1" key="1">
    <citation type="submission" date="2018-02" db="EMBL/GenBank/DDBJ databases">
        <title>Rhizophora mucronata_Transcriptome.</title>
        <authorList>
            <person name="Meera S.P."/>
            <person name="Sreeshan A."/>
            <person name="Augustine A."/>
        </authorList>
    </citation>
    <scope>NUCLEOTIDE SEQUENCE</scope>
    <source>
        <tissue evidence="1">Leaf</tissue>
    </source>
</reference>
<accession>A0A2P2PLD0</accession>
<dbReference type="EMBL" id="GGEC01074987">
    <property type="protein sequence ID" value="MBX55471.1"/>
    <property type="molecule type" value="Transcribed_RNA"/>
</dbReference>
<dbReference type="AlphaFoldDB" id="A0A2P2PLD0"/>
<protein>
    <submittedName>
        <fullName evidence="1">Uncharacterized protein</fullName>
    </submittedName>
</protein>